<sequence length="775" mass="87274">MVFSVEIYGAGEPKQRTPPMRGTDAKEKKKKEHMGVQVIRIGDEQADQKAKDQSKPNSIGKIIVGIIVVLTLLAIIAVIVWLILQPGKEAENVKCPRTCRNPRYLSPHPPLVVISLDGYAHKYLSRKLQPTFDKIAECGVTAERVYSSFPSLTFPNHVTISNGLHPGHHGIVANTIYDPNVSPKPEYLGTTILDGFYTKEPIWSLYQRQTRRKAATISWIGSYHNSSYYMQPHHKIPFTPGIHPNEKLDQVFEWLKLDEDKRPGITMIYITEPDFTGHKTMGPKLNDAIVLVDKAIEKFLAKLKAEGILECVNIVIVSDHGMAEIKNIVVLEDLFSLNDMVISTGANTLIFRRNSTVTHEEIMSALTCKGTDHTRVFTKETVPLRYHYSPSKRIGDYVVLGQRDVYTYSEKKDVDPAKTGAHGYDYIQPEMHSIMFARGPSFKEKVVLPPFMNVEYMNLWTKLLQLPAHENDGDLDFMNIALISGGGAQIAHHSSIRKCAMNNAIDKHSLDVICGQCSPKDKDEFANWAKCEVGGASTAVGVTADLRDFCYMAGCNDMAVIDVSTKNAFLATLVEIYDQKSNDQLLSNDCTFHLAKRSDQCKRPNIAEKVEYRTLSAYPGRVLANEYSLITPWKPNFIRDILDPLNDYTKDIVEKLGRVLSITGTTYDEDYDGKHSASTITSPYPTHLFRILIACDGSWSDSGPFCHKPEHTKVLSFVFPHVDGDPNCLTRDKFLLQYTARIKDVESITGQFFNFTNLPYHQQVLLKLHTNIDLW</sequence>
<dbReference type="STRING" id="53326.A0A016UWW5"/>
<dbReference type="EMBL" id="JARK01001359">
    <property type="protein sequence ID" value="EYC19919.1"/>
    <property type="molecule type" value="Genomic_DNA"/>
</dbReference>
<feature type="region of interest" description="Disordered" evidence="3">
    <location>
        <begin position="11"/>
        <end position="34"/>
    </location>
</feature>
<keyword evidence="4" id="KW-0472">Membrane</keyword>
<dbReference type="Pfam" id="PF01663">
    <property type="entry name" value="Phosphodiest"/>
    <property type="match status" value="1"/>
</dbReference>
<evidence type="ECO:0000256" key="2">
    <source>
        <dbReference type="ARBA" id="ARBA00023180"/>
    </source>
</evidence>
<dbReference type="GO" id="GO:0016529">
    <property type="term" value="C:sarcoplasmic reticulum"/>
    <property type="evidence" value="ECO:0007669"/>
    <property type="project" value="TreeGrafter"/>
</dbReference>
<accession>A0A016UWW5</accession>
<dbReference type="InterPro" id="IPR044925">
    <property type="entry name" value="His-Me_finger_sf"/>
</dbReference>
<gene>
    <name evidence="5" type="primary">Acey_s0023.g779</name>
    <name evidence="5" type="ORF">Y032_0023g779</name>
</gene>
<dbReference type="GO" id="GO:0055120">
    <property type="term" value="C:striated muscle dense body"/>
    <property type="evidence" value="ECO:0007669"/>
    <property type="project" value="TreeGrafter"/>
</dbReference>
<dbReference type="PANTHER" id="PTHR10151">
    <property type="entry name" value="ECTONUCLEOTIDE PYROPHOSPHATASE/PHOSPHODIESTERASE"/>
    <property type="match status" value="1"/>
</dbReference>
<dbReference type="AlphaFoldDB" id="A0A016UWW5"/>
<dbReference type="Proteomes" id="UP000024635">
    <property type="component" value="Unassembled WGS sequence"/>
</dbReference>
<dbReference type="GO" id="GO:0031674">
    <property type="term" value="C:I band"/>
    <property type="evidence" value="ECO:0007669"/>
    <property type="project" value="TreeGrafter"/>
</dbReference>
<evidence type="ECO:0000313" key="5">
    <source>
        <dbReference type="EMBL" id="EYC19919.1"/>
    </source>
</evidence>
<feature type="transmembrane region" description="Helical" evidence="4">
    <location>
        <begin position="62"/>
        <end position="84"/>
    </location>
</feature>
<dbReference type="SUPFAM" id="SSF54060">
    <property type="entry name" value="His-Me finger endonucleases"/>
    <property type="match status" value="1"/>
</dbReference>
<dbReference type="OrthoDB" id="415411at2759"/>
<name>A0A016UWW5_9BILA</name>
<protein>
    <recommendedName>
        <fullName evidence="7">Type I phosphodiesterase / nucleotide pyrophosphatase</fullName>
    </recommendedName>
</protein>
<dbReference type="InterPro" id="IPR017850">
    <property type="entry name" value="Alkaline_phosphatase_core_sf"/>
</dbReference>
<proteinExistence type="predicted"/>
<dbReference type="Gene3D" id="3.40.570.10">
    <property type="entry name" value="Extracellular Endonuclease, subunit A"/>
    <property type="match status" value="1"/>
</dbReference>
<keyword evidence="4" id="KW-1133">Transmembrane helix</keyword>
<keyword evidence="2" id="KW-0325">Glycoprotein</keyword>
<keyword evidence="4" id="KW-0812">Transmembrane</keyword>
<keyword evidence="6" id="KW-1185">Reference proteome</keyword>
<evidence type="ECO:0000256" key="4">
    <source>
        <dbReference type="SAM" id="Phobius"/>
    </source>
</evidence>
<evidence type="ECO:0008006" key="7">
    <source>
        <dbReference type="Google" id="ProtNLM"/>
    </source>
</evidence>
<dbReference type="GO" id="GO:0016787">
    <property type="term" value="F:hydrolase activity"/>
    <property type="evidence" value="ECO:0007669"/>
    <property type="project" value="UniProtKB-KW"/>
</dbReference>
<dbReference type="SUPFAM" id="SSF53649">
    <property type="entry name" value="Alkaline phosphatase-like"/>
    <property type="match status" value="1"/>
</dbReference>
<keyword evidence="1" id="KW-0378">Hydrolase</keyword>
<organism evidence="5 6">
    <name type="scientific">Ancylostoma ceylanicum</name>
    <dbReference type="NCBI Taxonomy" id="53326"/>
    <lineage>
        <taxon>Eukaryota</taxon>
        <taxon>Metazoa</taxon>
        <taxon>Ecdysozoa</taxon>
        <taxon>Nematoda</taxon>
        <taxon>Chromadorea</taxon>
        <taxon>Rhabditida</taxon>
        <taxon>Rhabditina</taxon>
        <taxon>Rhabditomorpha</taxon>
        <taxon>Strongyloidea</taxon>
        <taxon>Ancylostomatidae</taxon>
        <taxon>Ancylostomatinae</taxon>
        <taxon>Ancylostoma</taxon>
    </lineage>
</organism>
<comment type="caution">
    <text evidence="5">The sequence shown here is derived from an EMBL/GenBank/DDBJ whole genome shotgun (WGS) entry which is preliminary data.</text>
</comment>
<evidence type="ECO:0000256" key="1">
    <source>
        <dbReference type="ARBA" id="ARBA00022801"/>
    </source>
</evidence>
<dbReference type="InterPro" id="IPR002591">
    <property type="entry name" value="Phosphodiest/P_Trfase"/>
</dbReference>
<dbReference type="PANTHER" id="PTHR10151:SF114">
    <property type="entry name" value="ECTONUCLEOTIDE PYROPHOSPHATASE_PHOSPHODIESTERASE C27A7.3"/>
    <property type="match status" value="1"/>
</dbReference>
<dbReference type="Gene3D" id="3.40.720.10">
    <property type="entry name" value="Alkaline Phosphatase, subunit A"/>
    <property type="match status" value="1"/>
</dbReference>
<dbReference type="InterPro" id="IPR044929">
    <property type="entry name" value="DNA/RNA_non-sp_Endonuclease_sf"/>
</dbReference>
<evidence type="ECO:0000256" key="3">
    <source>
        <dbReference type="SAM" id="MobiDB-lite"/>
    </source>
</evidence>
<evidence type="ECO:0000313" key="6">
    <source>
        <dbReference type="Proteomes" id="UP000024635"/>
    </source>
</evidence>
<reference evidence="6" key="1">
    <citation type="journal article" date="2015" name="Nat. Genet.">
        <title>The genome and transcriptome of the zoonotic hookworm Ancylostoma ceylanicum identify infection-specific gene families.</title>
        <authorList>
            <person name="Schwarz E.M."/>
            <person name="Hu Y."/>
            <person name="Antoshechkin I."/>
            <person name="Miller M.M."/>
            <person name="Sternberg P.W."/>
            <person name="Aroian R.V."/>
        </authorList>
    </citation>
    <scope>NUCLEOTIDE SEQUENCE</scope>
    <source>
        <strain evidence="6">HY135</strain>
    </source>
</reference>
<dbReference type="Gene3D" id="3.30.1360.180">
    <property type="match status" value="1"/>
</dbReference>
<dbReference type="CDD" id="cd16018">
    <property type="entry name" value="Enpp"/>
    <property type="match status" value="1"/>
</dbReference>